<organism evidence="3 4">
    <name type="scientific">Nakamurella alba</name>
    <dbReference type="NCBI Taxonomy" id="2665158"/>
    <lineage>
        <taxon>Bacteria</taxon>
        <taxon>Bacillati</taxon>
        <taxon>Actinomycetota</taxon>
        <taxon>Actinomycetes</taxon>
        <taxon>Nakamurellales</taxon>
        <taxon>Nakamurellaceae</taxon>
        <taxon>Nakamurella</taxon>
    </lineage>
</organism>
<sequence>MPDILHRIYAPTPPDEVFRVLSTVEGLAAWWTEETTGAPGEVGGTIEFRFPKGGFDMTVDALEPGRAVRWTVVDGPEEWVGTGITFDLRPEDDGTTVMFVHRGWREPVDFMYHCSTKWGMFLMSLKSLLETGSGQPAPHDVKIDNWN</sequence>
<gene>
    <name evidence="3" type="ORF">GIS00_21070</name>
</gene>
<dbReference type="AlphaFoldDB" id="A0A7K1FQK3"/>
<dbReference type="InterPro" id="IPR023393">
    <property type="entry name" value="START-like_dom_sf"/>
</dbReference>
<reference evidence="3 4" key="1">
    <citation type="submission" date="2019-11" db="EMBL/GenBank/DDBJ databases">
        <authorList>
            <person name="Jiang L.-Q."/>
        </authorList>
    </citation>
    <scope>NUCLEOTIDE SEQUENCE [LARGE SCALE GENOMIC DNA]</scope>
    <source>
        <strain evidence="3 4">YIM 132087</strain>
    </source>
</reference>
<feature type="domain" description="Activator of Hsp90 ATPase homologue 1/2-like C-terminal" evidence="2">
    <location>
        <begin position="12"/>
        <end position="130"/>
    </location>
</feature>
<comment type="caution">
    <text evidence="3">The sequence shown here is derived from an EMBL/GenBank/DDBJ whole genome shotgun (WGS) entry which is preliminary data.</text>
</comment>
<keyword evidence="4" id="KW-1185">Reference proteome</keyword>
<accession>A0A7K1FQK3</accession>
<dbReference type="EMBL" id="WLYK01000009">
    <property type="protein sequence ID" value="MTD16432.1"/>
    <property type="molecule type" value="Genomic_DNA"/>
</dbReference>
<evidence type="ECO:0000313" key="4">
    <source>
        <dbReference type="Proteomes" id="UP000460221"/>
    </source>
</evidence>
<evidence type="ECO:0000259" key="2">
    <source>
        <dbReference type="Pfam" id="PF08327"/>
    </source>
</evidence>
<dbReference type="Gene3D" id="3.30.530.20">
    <property type="match status" value="1"/>
</dbReference>
<evidence type="ECO:0000313" key="3">
    <source>
        <dbReference type="EMBL" id="MTD16432.1"/>
    </source>
</evidence>
<dbReference type="Proteomes" id="UP000460221">
    <property type="component" value="Unassembled WGS sequence"/>
</dbReference>
<protein>
    <submittedName>
        <fullName evidence="3">SRPBCC domain-containing protein</fullName>
    </submittedName>
</protein>
<name>A0A7K1FQK3_9ACTN</name>
<dbReference type="CDD" id="cd07814">
    <property type="entry name" value="SRPBCC_CalC_Aha1-like"/>
    <property type="match status" value="1"/>
</dbReference>
<dbReference type="RefSeq" id="WP_154770413.1">
    <property type="nucleotide sequence ID" value="NZ_WLYK01000009.1"/>
</dbReference>
<dbReference type="SUPFAM" id="SSF55961">
    <property type="entry name" value="Bet v1-like"/>
    <property type="match status" value="1"/>
</dbReference>
<dbReference type="InterPro" id="IPR013538">
    <property type="entry name" value="ASHA1/2-like_C"/>
</dbReference>
<evidence type="ECO:0000256" key="1">
    <source>
        <dbReference type="ARBA" id="ARBA00006817"/>
    </source>
</evidence>
<comment type="similarity">
    <text evidence="1">Belongs to the AHA1 family.</text>
</comment>
<dbReference type="Pfam" id="PF08327">
    <property type="entry name" value="AHSA1"/>
    <property type="match status" value="1"/>
</dbReference>
<proteinExistence type="inferred from homology"/>